<evidence type="ECO:0000313" key="7">
    <source>
        <dbReference type="Proteomes" id="UP000287908"/>
    </source>
</evidence>
<gene>
    <name evidence="4" type="primary">truD</name>
    <name evidence="6" type="ORF">CWI81_02570</name>
</gene>
<dbReference type="HAMAP" id="MF_01082">
    <property type="entry name" value="TruD"/>
    <property type="match status" value="1"/>
</dbReference>
<dbReference type="PANTHER" id="PTHR47811">
    <property type="entry name" value="TRNA PSEUDOURIDINE SYNTHASE D"/>
    <property type="match status" value="1"/>
</dbReference>
<dbReference type="Proteomes" id="UP000287908">
    <property type="component" value="Unassembled WGS sequence"/>
</dbReference>
<dbReference type="EC" id="5.4.99.27" evidence="4"/>
<dbReference type="CDD" id="cd02575">
    <property type="entry name" value="PseudoU_synth_EcTruD"/>
    <property type="match status" value="1"/>
</dbReference>
<dbReference type="EMBL" id="PIQF01000001">
    <property type="protein sequence ID" value="RUO77385.1"/>
    <property type="molecule type" value="Genomic_DNA"/>
</dbReference>
<dbReference type="PANTHER" id="PTHR47811:SF1">
    <property type="entry name" value="TRNA PSEUDOURIDINE SYNTHASE D"/>
    <property type="match status" value="1"/>
</dbReference>
<organism evidence="6 7">
    <name type="scientific">Idiomarina seosinensis</name>
    <dbReference type="NCBI Taxonomy" id="281739"/>
    <lineage>
        <taxon>Bacteria</taxon>
        <taxon>Pseudomonadati</taxon>
        <taxon>Pseudomonadota</taxon>
        <taxon>Gammaproteobacteria</taxon>
        <taxon>Alteromonadales</taxon>
        <taxon>Idiomarinaceae</taxon>
        <taxon>Idiomarina</taxon>
    </lineage>
</organism>
<dbReference type="InterPro" id="IPR020103">
    <property type="entry name" value="PsdUridine_synth_cat_dom_sf"/>
</dbReference>
<dbReference type="AlphaFoldDB" id="A0A432ZH85"/>
<dbReference type="RefSeq" id="WP_126783658.1">
    <property type="nucleotide sequence ID" value="NZ_PIQF01000001.1"/>
</dbReference>
<dbReference type="PROSITE" id="PS50984">
    <property type="entry name" value="TRUD"/>
    <property type="match status" value="1"/>
</dbReference>
<keyword evidence="2 4" id="KW-0819">tRNA processing</keyword>
<reference evidence="6 7" key="1">
    <citation type="journal article" date="2011" name="Front. Microbiol.">
        <title>Genomic signatures of strain selection and enhancement in Bacillus atrophaeus var. globigii, a historical biowarfare simulant.</title>
        <authorList>
            <person name="Gibbons H.S."/>
            <person name="Broomall S.M."/>
            <person name="McNew L.A."/>
            <person name="Daligault H."/>
            <person name="Chapman C."/>
            <person name="Bruce D."/>
            <person name="Karavis M."/>
            <person name="Krepps M."/>
            <person name="McGregor P.A."/>
            <person name="Hong C."/>
            <person name="Park K.H."/>
            <person name="Akmal A."/>
            <person name="Feldman A."/>
            <person name="Lin J.S."/>
            <person name="Chang W.E."/>
            <person name="Higgs B.W."/>
            <person name="Demirev P."/>
            <person name="Lindquist J."/>
            <person name="Liem A."/>
            <person name="Fochler E."/>
            <person name="Read T.D."/>
            <person name="Tapia R."/>
            <person name="Johnson S."/>
            <person name="Bishop-Lilly K.A."/>
            <person name="Detter C."/>
            <person name="Han C."/>
            <person name="Sozhamannan S."/>
            <person name="Rosenzweig C.N."/>
            <person name="Skowronski E.W."/>
        </authorList>
    </citation>
    <scope>NUCLEOTIDE SEQUENCE [LARGE SCALE GENOMIC DNA]</scope>
    <source>
        <strain evidence="6 7">CL-SP19</strain>
    </source>
</reference>
<evidence type="ECO:0000256" key="1">
    <source>
        <dbReference type="ARBA" id="ARBA00007953"/>
    </source>
</evidence>
<dbReference type="InterPro" id="IPR001656">
    <property type="entry name" value="PsdUridine_synth_TruD"/>
</dbReference>
<sequence>MTLPRLNQVRTTAVFKQQPEDFQVREQLQVEDEGEGEHQWLWIRKKGANTRFVAERLAQFAGVNPRQVSYSGMKDRNAITWQWYSVQLPGSDLLDWSQLDVPGVSVERIIRRTKKLKLGFHKANHFVIRLRDVVDKAQFEQNWKALCEKGTLNYFGSQRFGHDGQNVSSARQWIAADKPGKISKAKRSLWLSAMRSYLFNHIAAARFQQHGFTPLAGDCVMLQGSQSVFTVQQWDDELLARLASGDIQLTCPMPGEDGPGKVEGQASEFEQQQLAEYSDWIADFAKVRLKASRRPWQLFLHQPQLTWQQADVTIEFALPTGSFATTCINELIDLAVTDNDENSVE</sequence>
<dbReference type="GO" id="GO:0003723">
    <property type="term" value="F:RNA binding"/>
    <property type="evidence" value="ECO:0007669"/>
    <property type="project" value="InterPro"/>
</dbReference>
<keyword evidence="7" id="KW-1185">Reference proteome</keyword>
<dbReference type="GO" id="GO:0160150">
    <property type="term" value="F:tRNA pseudouridine(13) synthase activity"/>
    <property type="evidence" value="ECO:0007669"/>
    <property type="project" value="UniProtKB-EC"/>
</dbReference>
<comment type="catalytic activity">
    <reaction evidence="4">
        <text>uridine(13) in tRNA = pseudouridine(13) in tRNA</text>
        <dbReference type="Rhea" id="RHEA:42540"/>
        <dbReference type="Rhea" id="RHEA-COMP:10105"/>
        <dbReference type="Rhea" id="RHEA-COMP:10106"/>
        <dbReference type="ChEBI" id="CHEBI:65314"/>
        <dbReference type="ChEBI" id="CHEBI:65315"/>
        <dbReference type="EC" id="5.4.99.27"/>
    </reaction>
</comment>
<comment type="function">
    <text evidence="4">Responsible for synthesis of pseudouridine from uracil-13 in transfer RNAs.</text>
</comment>
<dbReference type="InterPro" id="IPR011760">
    <property type="entry name" value="PsdUridine_synth_TruD_insert"/>
</dbReference>
<dbReference type="GO" id="GO:0031119">
    <property type="term" value="P:tRNA pseudouridine synthesis"/>
    <property type="evidence" value="ECO:0007669"/>
    <property type="project" value="UniProtKB-UniRule"/>
</dbReference>
<comment type="similarity">
    <text evidence="1 4">Belongs to the pseudouridine synthase TruD family.</text>
</comment>
<dbReference type="Gene3D" id="3.30.2350.20">
    <property type="entry name" value="TruD, catalytic domain"/>
    <property type="match status" value="1"/>
</dbReference>
<keyword evidence="3 4" id="KW-0413">Isomerase</keyword>
<dbReference type="Gene3D" id="3.30.2340.10">
    <property type="entry name" value="TruD, insertion domain"/>
    <property type="match status" value="1"/>
</dbReference>
<dbReference type="GO" id="GO:0005829">
    <property type="term" value="C:cytosol"/>
    <property type="evidence" value="ECO:0007669"/>
    <property type="project" value="TreeGrafter"/>
</dbReference>
<dbReference type="Pfam" id="PF01142">
    <property type="entry name" value="TruD"/>
    <property type="match status" value="2"/>
</dbReference>
<evidence type="ECO:0000313" key="6">
    <source>
        <dbReference type="EMBL" id="RUO77385.1"/>
    </source>
</evidence>
<proteinExistence type="inferred from homology"/>
<accession>A0A432ZH85</accession>
<dbReference type="InterPro" id="IPR050170">
    <property type="entry name" value="TruD_pseudoU_synthase"/>
</dbReference>
<evidence type="ECO:0000256" key="2">
    <source>
        <dbReference type="ARBA" id="ARBA00022694"/>
    </source>
</evidence>
<dbReference type="OrthoDB" id="1550679at2"/>
<evidence type="ECO:0000259" key="5">
    <source>
        <dbReference type="PROSITE" id="PS50984"/>
    </source>
</evidence>
<protein>
    <recommendedName>
        <fullName evidence="4">tRNA pseudouridine synthase D</fullName>
        <ecNumber evidence="4">5.4.99.27</ecNumber>
    </recommendedName>
    <alternativeName>
        <fullName evidence="4">tRNA pseudouridine(13) synthase</fullName>
    </alternativeName>
    <alternativeName>
        <fullName evidence="4">tRNA pseudouridylate synthase D</fullName>
    </alternativeName>
    <alternativeName>
        <fullName evidence="4">tRNA-uridine isomerase D</fullName>
    </alternativeName>
</protein>
<feature type="domain" description="TRUD" evidence="5">
    <location>
        <begin position="150"/>
        <end position="298"/>
    </location>
</feature>
<dbReference type="SUPFAM" id="SSF55120">
    <property type="entry name" value="Pseudouridine synthase"/>
    <property type="match status" value="1"/>
</dbReference>
<name>A0A432ZH85_9GAMM</name>
<dbReference type="InterPro" id="IPR042214">
    <property type="entry name" value="TruD_catalytic"/>
</dbReference>
<feature type="active site" description="Nucleophile" evidence="4">
    <location>
        <position position="75"/>
    </location>
</feature>
<comment type="caution">
    <text evidence="6">The sequence shown here is derived from an EMBL/GenBank/DDBJ whole genome shotgun (WGS) entry which is preliminary data.</text>
</comment>
<evidence type="ECO:0000256" key="4">
    <source>
        <dbReference type="HAMAP-Rule" id="MF_01082"/>
    </source>
</evidence>
<dbReference type="InterPro" id="IPR043165">
    <property type="entry name" value="TruD_insert_sf"/>
</dbReference>
<evidence type="ECO:0000256" key="3">
    <source>
        <dbReference type="ARBA" id="ARBA00023235"/>
    </source>
</evidence>